<dbReference type="Proteomes" id="UP000450457">
    <property type="component" value="Unassembled WGS sequence"/>
</dbReference>
<comment type="similarity">
    <text evidence="2 6">Belongs to the class-I pyridoxal-phosphate-dependent aminotransferase family.</text>
</comment>
<keyword evidence="5" id="KW-0663">Pyridoxal phosphate</keyword>
<evidence type="ECO:0000313" key="8">
    <source>
        <dbReference type="EMBL" id="MYL70763.1"/>
    </source>
</evidence>
<dbReference type="PANTHER" id="PTHR46383">
    <property type="entry name" value="ASPARTATE AMINOTRANSFERASE"/>
    <property type="match status" value="1"/>
</dbReference>
<evidence type="ECO:0000256" key="5">
    <source>
        <dbReference type="ARBA" id="ARBA00022898"/>
    </source>
</evidence>
<comment type="caution">
    <text evidence="8">The sequence shown here is derived from an EMBL/GenBank/DDBJ whole genome shotgun (WGS) entry which is preliminary data.</text>
</comment>
<evidence type="ECO:0000256" key="6">
    <source>
        <dbReference type="RuleBase" id="RU000481"/>
    </source>
</evidence>
<name>A0A845F956_9BACI</name>
<dbReference type="Pfam" id="PF00155">
    <property type="entry name" value="Aminotran_1_2"/>
    <property type="match status" value="1"/>
</dbReference>
<dbReference type="AlphaFoldDB" id="A0A845F956"/>
<dbReference type="GO" id="GO:0008483">
    <property type="term" value="F:transaminase activity"/>
    <property type="evidence" value="ECO:0007669"/>
    <property type="project" value="UniProtKB-KW"/>
</dbReference>
<dbReference type="RefSeq" id="WP_160912857.1">
    <property type="nucleotide sequence ID" value="NZ_WMFA01000002.1"/>
</dbReference>
<reference evidence="8 9" key="1">
    <citation type="submission" date="2019-11" db="EMBL/GenBank/DDBJ databases">
        <title>Genome sequences of 17 halophilic strains isolated from different environments.</title>
        <authorList>
            <person name="Furrow R.E."/>
        </authorList>
    </citation>
    <scope>NUCLEOTIDE SEQUENCE [LARGE SCALE GENOMIC DNA]</scope>
    <source>
        <strain evidence="8 9">SL-4</strain>
    </source>
</reference>
<dbReference type="InterPro" id="IPR004839">
    <property type="entry name" value="Aminotransferase_I/II_large"/>
</dbReference>
<dbReference type="NCBIfam" id="NF005817">
    <property type="entry name" value="PRK07683.1"/>
    <property type="match status" value="1"/>
</dbReference>
<comment type="cofactor">
    <cofactor evidence="1 6">
        <name>pyridoxal 5'-phosphate</name>
        <dbReference type="ChEBI" id="CHEBI:597326"/>
    </cofactor>
</comment>
<dbReference type="GO" id="GO:0030170">
    <property type="term" value="F:pyridoxal phosphate binding"/>
    <property type="evidence" value="ECO:0007669"/>
    <property type="project" value="InterPro"/>
</dbReference>
<accession>A0A845F956</accession>
<proteinExistence type="inferred from homology"/>
<dbReference type="PROSITE" id="PS00105">
    <property type="entry name" value="AA_TRANSFER_CLASS_1"/>
    <property type="match status" value="1"/>
</dbReference>
<dbReference type="Gene3D" id="3.90.1150.10">
    <property type="entry name" value="Aspartate Aminotransferase, domain 1"/>
    <property type="match status" value="1"/>
</dbReference>
<organism evidence="8 9">
    <name type="scientific">Halobacillus litoralis</name>
    <dbReference type="NCBI Taxonomy" id="45668"/>
    <lineage>
        <taxon>Bacteria</taxon>
        <taxon>Bacillati</taxon>
        <taxon>Bacillota</taxon>
        <taxon>Bacilli</taxon>
        <taxon>Bacillales</taxon>
        <taxon>Bacillaceae</taxon>
        <taxon>Halobacillus</taxon>
    </lineage>
</organism>
<dbReference type="InterPro" id="IPR050596">
    <property type="entry name" value="AspAT/PAT-like"/>
</dbReference>
<sequence>MENFINPKVKQIEISGIRRFFNMVSHYEDIVSLTIGQPDFPTPPAVKEAGIQAIKDNRTTYTHNAGMLSLREAIQQHVKNSYGLNYEAENEIIVTIGASQALDISLRTIIQPGDEVLLPGPVYPGYEPLIRLAGGKPVFIDTSESDFKLTGDQIKEKISPKTKAVILPYPSNPTGVSLTEAELAGIADVIKEHHLFLLADEIYSELVYDRPHTSIASFSDVRDQVIVINGVSKSHSMTGWRIGYLLAPSWLCRHLLKVHQYNVSCATSISQYAALEALTNGKKEAESMRDAYKKRRAFVISRLKEMNLSFAQPDGAFYVFLDFPLNGKSTFERAVQLVEEAGVALVPGDAFSEHGKGYMRMSYAYSMATLEEGLKRLEDFISKERFKRET</sequence>
<dbReference type="GeneID" id="78006904"/>
<evidence type="ECO:0000256" key="3">
    <source>
        <dbReference type="ARBA" id="ARBA00022576"/>
    </source>
</evidence>
<dbReference type="EMBL" id="WMFA01000002">
    <property type="protein sequence ID" value="MYL70763.1"/>
    <property type="molecule type" value="Genomic_DNA"/>
</dbReference>
<dbReference type="GO" id="GO:0006520">
    <property type="term" value="P:amino acid metabolic process"/>
    <property type="evidence" value="ECO:0007669"/>
    <property type="project" value="InterPro"/>
</dbReference>
<dbReference type="PRINTS" id="PR00753">
    <property type="entry name" value="ACCSYNTHASE"/>
</dbReference>
<dbReference type="OrthoDB" id="9802328at2"/>
<dbReference type="PANTHER" id="PTHR46383:SF4">
    <property type="entry name" value="AMINOTRANSFERASE"/>
    <property type="match status" value="1"/>
</dbReference>
<evidence type="ECO:0000256" key="4">
    <source>
        <dbReference type="ARBA" id="ARBA00022679"/>
    </source>
</evidence>
<dbReference type="InterPro" id="IPR015424">
    <property type="entry name" value="PyrdxlP-dep_Trfase"/>
</dbReference>
<evidence type="ECO:0000313" key="9">
    <source>
        <dbReference type="Proteomes" id="UP000450457"/>
    </source>
</evidence>
<dbReference type="InterPro" id="IPR015422">
    <property type="entry name" value="PyrdxlP-dep_Trfase_small"/>
</dbReference>
<gene>
    <name evidence="8" type="ORF">GLW00_07870</name>
</gene>
<dbReference type="Gene3D" id="3.40.640.10">
    <property type="entry name" value="Type I PLP-dependent aspartate aminotransferase-like (Major domain)"/>
    <property type="match status" value="1"/>
</dbReference>
<feature type="domain" description="Aminotransferase class I/classII large" evidence="7">
    <location>
        <begin position="29"/>
        <end position="377"/>
    </location>
</feature>
<dbReference type="SUPFAM" id="SSF53383">
    <property type="entry name" value="PLP-dependent transferases"/>
    <property type="match status" value="1"/>
</dbReference>
<dbReference type="InterPro" id="IPR004838">
    <property type="entry name" value="NHTrfase_class1_PyrdxlP-BS"/>
</dbReference>
<protein>
    <recommendedName>
        <fullName evidence="6">Aminotransferase</fullName>
        <ecNumber evidence="6">2.6.1.-</ecNumber>
    </recommendedName>
</protein>
<dbReference type="FunFam" id="3.40.640.10:FF:000033">
    <property type="entry name" value="Aspartate aminotransferase"/>
    <property type="match status" value="1"/>
</dbReference>
<dbReference type="InterPro" id="IPR015421">
    <property type="entry name" value="PyrdxlP-dep_Trfase_major"/>
</dbReference>
<dbReference type="EC" id="2.6.1.-" evidence="6"/>
<dbReference type="CDD" id="cd00609">
    <property type="entry name" value="AAT_like"/>
    <property type="match status" value="1"/>
</dbReference>
<evidence type="ECO:0000259" key="7">
    <source>
        <dbReference type="Pfam" id="PF00155"/>
    </source>
</evidence>
<keyword evidence="4 6" id="KW-0808">Transferase</keyword>
<keyword evidence="3 6" id="KW-0032">Aminotransferase</keyword>
<evidence type="ECO:0000256" key="2">
    <source>
        <dbReference type="ARBA" id="ARBA00007441"/>
    </source>
</evidence>
<evidence type="ECO:0000256" key="1">
    <source>
        <dbReference type="ARBA" id="ARBA00001933"/>
    </source>
</evidence>